<reference evidence="2 3" key="2">
    <citation type="submission" date="2007-08" db="EMBL/GenBank/DDBJ databases">
        <authorList>
            <person name="Fulton L."/>
            <person name="Clifton S."/>
            <person name="Fulton B."/>
            <person name="Xu J."/>
            <person name="Minx P."/>
            <person name="Pepin K.H."/>
            <person name="Johnson M."/>
            <person name="Thiruvilangam P."/>
            <person name="Bhonagiri V."/>
            <person name="Nash W.E."/>
            <person name="Wang C."/>
            <person name="Mardis E.R."/>
            <person name="Wilson R.K."/>
        </authorList>
    </citation>
    <scope>NUCLEOTIDE SEQUENCE [LARGE SCALE GENOMIC DNA]</scope>
    <source>
        <strain evidence="2 3">DSM 753</strain>
    </source>
</reference>
<keyword evidence="1" id="KW-1133">Transmembrane helix</keyword>
<evidence type="ECO:0000313" key="2">
    <source>
        <dbReference type="EMBL" id="EDO61690.1"/>
    </source>
</evidence>
<dbReference type="HOGENOM" id="CLU_113258_0_0_9"/>
<gene>
    <name evidence="2" type="ORF">CLOLEP_02090</name>
</gene>
<feature type="transmembrane region" description="Helical" evidence="1">
    <location>
        <begin position="32"/>
        <end position="53"/>
    </location>
</feature>
<dbReference type="eggNOG" id="ENOG50332G5">
    <property type="taxonomic scope" value="Bacteria"/>
</dbReference>
<keyword evidence="1" id="KW-0472">Membrane</keyword>
<name>A7VU44_9FIRM</name>
<proteinExistence type="predicted"/>
<organism evidence="2 3">
    <name type="scientific">[Clostridium] leptum DSM 753</name>
    <dbReference type="NCBI Taxonomy" id="428125"/>
    <lineage>
        <taxon>Bacteria</taxon>
        <taxon>Bacillati</taxon>
        <taxon>Bacillota</taxon>
        <taxon>Clostridia</taxon>
        <taxon>Eubacteriales</taxon>
        <taxon>Oscillospiraceae</taxon>
        <taxon>Oscillospiraceae incertae sedis</taxon>
    </lineage>
</organism>
<evidence type="ECO:0000256" key="1">
    <source>
        <dbReference type="SAM" id="Phobius"/>
    </source>
</evidence>
<reference evidence="2 3" key="1">
    <citation type="submission" date="2007-08" db="EMBL/GenBank/DDBJ databases">
        <title>Draft genome sequence of Clostridium leptum (DSM 753).</title>
        <authorList>
            <person name="Sudarsanam P."/>
            <person name="Ley R."/>
            <person name="Guruge J."/>
            <person name="Turnbaugh P.J."/>
            <person name="Mahowald M."/>
            <person name="Liep D."/>
            <person name="Gordon J."/>
        </authorList>
    </citation>
    <scope>NUCLEOTIDE SEQUENCE [LARGE SCALE GENOMIC DNA]</scope>
    <source>
        <strain evidence="2 3">DSM 753</strain>
    </source>
</reference>
<comment type="caution">
    <text evidence="2">The sequence shown here is derived from an EMBL/GenBank/DDBJ whole genome shotgun (WGS) entry which is preliminary data.</text>
</comment>
<protein>
    <submittedName>
        <fullName evidence="2">Uncharacterized protein</fullName>
    </submittedName>
</protein>
<dbReference type="EMBL" id="ABCB02000018">
    <property type="protein sequence ID" value="EDO61690.1"/>
    <property type="molecule type" value="Genomic_DNA"/>
</dbReference>
<dbReference type="Pfam" id="PF19601">
    <property type="entry name" value="DUF6106"/>
    <property type="match status" value="1"/>
</dbReference>
<feature type="transmembrane region" description="Helical" evidence="1">
    <location>
        <begin position="59"/>
        <end position="79"/>
    </location>
</feature>
<keyword evidence="1" id="KW-0812">Transmembrane</keyword>
<sequence length="196" mass="22417">MIYWIAENILGGTSMDVFVEQIVKKRNTTKDIAVIVGIILAALILCFVFAIILPALVPILGTLSLFLVAGTIFGAYWLISSMNLEFEYAATNGDLTVDKIIHRRKRKRVINLDSKDIETMEKYKAADHAQKRYDKRINAARDENAEDCWYLTMRHNQFGNILLTFSPDERTLSALKPFIKRQLAVEVFGRDAFRRT</sequence>
<dbReference type="Proteomes" id="UP000003490">
    <property type="component" value="Unassembled WGS sequence"/>
</dbReference>
<dbReference type="AlphaFoldDB" id="A7VU44"/>
<accession>A7VU44</accession>
<evidence type="ECO:0000313" key="3">
    <source>
        <dbReference type="Proteomes" id="UP000003490"/>
    </source>
</evidence>
<dbReference type="InterPro" id="IPR046088">
    <property type="entry name" value="DUF6106"/>
</dbReference>